<accession>A0A4R2INJ2</accession>
<dbReference type="GO" id="GO:0016567">
    <property type="term" value="P:protein ubiquitination"/>
    <property type="evidence" value="ECO:0007669"/>
    <property type="project" value="TreeGrafter"/>
</dbReference>
<dbReference type="InterPro" id="IPR015947">
    <property type="entry name" value="PUA-like_sf"/>
</dbReference>
<dbReference type="GO" id="GO:0061630">
    <property type="term" value="F:ubiquitin protein ligase activity"/>
    <property type="evidence" value="ECO:0007669"/>
    <property type="project" value="TreeGrafter"/>
</dbReference>
<dbReference type="GO" id="GO:0004519">
    <property type="term" value="F:endonuclease activity"/>
    <property type="evidence" value="ECO:0007669"/>
    <property type="project" value="UniProtKB-KW"/>
</dbReference>
<feature type="domain" description="YDG" evidence="2">
    <location>
        <begin position="42"/>
        <end position="184"/>
    </location>
</feature>
<protein>
    <submittedName>
        <fullName evidence="3">Putative restriction endonuclease</fullName>
    </submittedName>
</protein>
<dbReference type="PANTHER" id="PTHR14140">
    <property type="entry name" value="E3 UBIQUITIN-PROTEIN LIGASE UHRF-RELATED"/>
    <property type="match status" value="1"/>
</dbReference>
<keyword evidence="3" id="KW-0378">Hydrolase</keyword>
<dbReference type="InterPro" id="IPR045134">
    <property type="entry name" value="UHRF1/2-like"/>
</dbReference>
<dbReference type="Proteomes" id="UP000295573">
    <property type="component" value="Unassembled WGS sequence"/>
</dbReference>
<dbReference type="PROSITE" id="PS51015">
    <property type="entry name" value="YDG"/>
    <property type="match status" value="1"/>
</dbReference>
<dbReference type="CDD" id="cd00085">
    <property type="entry name" value="HNHc"/>
    <property type="match status" value="1"/>
</dbReference>
<gene>
    <name evidence="3" type="ORF">EV646_108171</name>
</gene>
<evidence type="ECO:0000313" key="4">
    <source>
        <dbReference type="Proteomes" id="UP000295573"/>
    </source>
</evidence>
<comment type="caution">
    <text evidence="3">The sequence shown here is derived from an EMBL/GenBank/DDBJ whole genome shotgun (WGS) entry which is preliminary data.</text>
</comment>
<evidence type="ECO:0000313" key="3">
    <source>
        <dbReference type="EMBL" id="TCO45548.1"/>
    </source>
</evidence>
<dbReference type="PANTHER" id="PTHR14140:SF27">
    <property type="entry name" value="OS04G0289800 PROTEIN"/>
    <property type="match status" value="1"/>
</dbReference>
<dbReference type="InterPro" id="IPR003615">
    <property type="entry name" value="HNH_nuc"/>
</dbReference>
<keyword evidence="4" id="KW-1185">Reference proteome</keyword>
<dbReference type="Pfam" id="PF13391">
    <property type="entry name" value="HNH_2"/>
    <property type="match status" value="1"/>
</dbReference>
<keyword evidence="3" id="KW-0540">Nuclease</keyword>
<dbReference type="InterPro" id="IPR036987">
    <property type="entry name" value="SRA-YDG_sf"/>
</dbReference>
<dbReference type="AlphaFoldDB" id="A0A4R2INJ2"/>
<sequence>MLANDQTSAPFPRRGSSRRHQGSELSIVSGMIHSMATQRLFGHVPGVPVGTMFPSREAAYAAGVHRQGQAGIVGTAAAGAESVVVSGGYEDDEDHGDFIIYTGHGGNDPGTRRQVADQSLDARGNAALVTSSLTGAPVRVVRGPHSSPHAPSAGYRYDGLFRVESWWTQIGRSGFRICRYRLVKLTAELPAEPGSDADRDAPTGTERPGRRSSTVQRVVRSSAVAEHVKDLHDHTCQFCGLRLTVRGRGYSEAAHIRPLGRPHDGPDVPENILCLCPNCHVLFDFGMISVGDDLTVTRPAGPIRLTVHRRHTIDTEHLRYHREHHRG</sequence>
<dbReference type="SMART" id="SM00466">
    <property type="entry name" value="SRA"/>
    <property type="match status" value="1"/>
</dbReference>
<dbReference type="InterPro" id="IPR003105">
    <property type="entry name" value="SRA_YDG"/>
</dbReference>
<reference evidence="3 4" key="1">
    <citation type="journal article" date="2015" name="Stand. Genomic Sci.">
        <title>Genomic Encyclopedia of Bacterial and Archaeal Type Strains, Phase III: the genomes of soil and plant-associated and newly described type strains.</title>
        <authorList>
            <person name="Whitman W.B."/>
            <person name="Woyke T."/>
            <person name="Klenk H.P."/>
            <person name="Zhou Y."/>
            <person name="Lilburn T.G."/>
            <person name="Beck B.J."/>
            <person name="De Vos P."/>
            <person name="Vandamme P."/>
            <person name="Eisen J.A."/>
            <person name="Garrity G."/>
            <person name="Hugenholtz P."/>
            <person name="Kyrpides N.C."/>
        </authorList>
    </citation>
    <scope>NUCLEOTIDE SEQUENCE [LARGE SCALE GENOMIC DNA]</scope>
    <source>
        <strain evidence="3 4">VKM Ac-2541</strain>
    </source>
</reference>
<evidence type="ECO:0000259" key="2">
    <source>
        <dbReference type="PROSITE" id="PS51015"/>
    </source>
</evidence>
<proteinExistence type="predicted"/>
<dbReference type="GO" id="GO:0044027">
    <property type="term" value="P:negative regulation of gene expression via chromosomal CpG island methylation"/>
    <property type="evidence" value="ECO:0007669"/>
    <property type="project" value="TreeGrafter"/>
</dbReference>
<feature type="region of interest" description="Disordered" evidence="1">
    <location>
        <begin position="191"/>
        <end position="215"/>
    </location>
</feature>
<dbReference type="EMBL" id="SLWR01000008">
    <property type="protein sequence ID" value="TCO45548.1"/>
    <property type="molecule type" value="Genomic_DNA"/>
</dbReference>
<name>A0A4R2INJ2_9ACTN</name>
<keyword evidence="3" id="KW-0255">Endonuclease</keyword>
<dbReference type="Pfam" id="PF02182">
    <property type="entry name" value="SAD_SRA"/>
    <property type="match status" value="1"/>
</dbReference>
<feature type="region of interest" description="Disordered" evidence="1">
    <location>
        <begin position="1"/>
        <end position="21"/>
    </location>
</feature>
<dbReference type="Gene3D" id="2.30.280.10">
    <property type="entry name" value="SRA-YDG"/>
    <property type="match status" value="1"/>
</dbReference>
<evidence type="ECO:0000256" key="1">
    <source>
        <dbReference type="SAM" id="MobiDB-lite"/>
    </source>
</evidence>
<dbReference type="SUPFAM" id="SSF88697">
    <property type="entry name" value="PUA domain-like"/>
    <property type="match status" value="1"/>
</dbReference>
<dbReference type="RefSeq" id="WP_199237135.1">
    <property type="nucleotide sequence ID" value="NZ_SLWR01000008.1"/>
</dbReference>
<organism evidence="3 4">
    <name type="scientific">Kribbella antiqua</name>
    <dbReference type="NCBI Taxonomy" id="2512217"/>
    <lineage>
        <taxon>Bacteria</taxon>
        <taxon>Bacillati</taxon>
        <taxon>Actinomycetota</taxon>
        <taxon>Actinomycetes</taxon>
        <taxon>Propionibacteriales</taxon>
        <taxon>Kribbellaceae</taxon>
        <taxon>Kribbella</taxon>
    </lineage>
</organism>
<dbReference type="Gene3D" id="1.10.30.50">
    <property type="match status" value="1"/>
</dbReference>